<proteinExistence type="predicted"/>
<protein>
    <submittedName>
        <fullName evidence="1">Uncharacterized protein</fullName>
    </submittedName>
</protein>
<comment type="caution">
    <text evidence="1">The sequence shown here is derived from an EMBL/GenBank/DDBJ whole genome shotgun (WGS) entry which is preliminary data.</text>
</comment>
<reference evidence="2" key="1">
    <citation type="submission" date="2017-01" db="EMBL/GenBank/DDBJ databases">
        <authorList>
            <person name="Wang Y."/>
            <person name="White M."/>
            <person name="Kvist S."/>
            <person name="Moncalvo J.-M."/>
        </authorList>
    </citation>
    <scope>NUCLEOTIDE SEQUENCE [LARGE SCALE GENOMIC DNA]</scope>
    <source>
        <strain evidence="2">COL-18-3</strain>
    </source>
</reference>
<sequence length="260" mass="30395">MDKVKDKKLGLILFRNIRDNTVLVSTSKNLQDRSVTSKLLRQIPDKKLRPLSLHEDSRALRRLDLWHPAVIVTGFKAPQHVVNAYGIMQLTPNRLENVEPDRIVNMDRVLETRFGGKYQKFITPRMYLNHSLNTNANTDTNNTGSTNTNTSTSVLENASKIPLVRPVRYVELPKEKKLEYQKSLFLRAKIDQLCRLFVYWEHKYASNTNFDLSSYTCYWEHNSFKDLVHENIQWPSKLTHKQLDLFRGNMILNPDLKNLL</sequence>
<dbReference type="Proteomes" id="UP000188320">
    <property type="component" value="Unassembled WGS sequence"/>
</dbReference>
<name>A0A1R1PSA2_ZANCU</name>
<dbReference type="AlphaFoldDB" id="A0A1R1PSA2"/>
<dbReference type="EMBL" id="LSSK01000297">
    <property type="protein sequence ID" value="OMH83847.1"/>
    <property type="molecule type" value="Genomic_DNA"/>
</dbReference>
<accession>A0A1R1PSA2</accession>
<keyword evidence="2" id="KW-1185">Reference proteome</keyword>
<organism evidence="1 2">
    <name type="scientific">Zancudomyces culisetae</name>
    <name type="common">Gut fungus</name>
    <name type="synonym">Smittium culisetae</name>
    <dbReference type="NCBI Taxonomy" id="1213189"/>
    <lineage>
        <taxon>Eukaryota</taxon>
        <taxon>Fungi</taxon>
        <taxon>Fungi incertae sedis</taxon>
        <taxon>Zoopagomycota</taxon>
        <taxon>Kickxellomycotina</taxon>
        <taxon>Harpellomycetes</taxon>
        <taxon>Harpellales</taxon>
        <taxon>Legeriomycetaceae</taxon>
        <taxon>Zancudomyces</taxon>
    </lineage>
</organism>
<evidence type="ECO:0000313" key="2">
    <source>
        <dbReference type="Proteomes" id="UP000188320"/>
    </source>
</evidence>
<gene>
    <name evidence="1" type="ORF">AX774_g2628</name>
</gene>
<dbReference type="OrthoDB" id="434092at2759"/>
<evidence type="ECO:0000313" key="1">
    <source>
        <dbReference type="EMBL" id="OMH83847.1"/>
    </source>
</evidence>